<dbReference type="Gene3D" id="2.60.120.10">
    <property type="entry name" value="Jelly Rolls"/>
    <property type="match status" value="1"/>
</dbReference>
<dbReference type="EMBL" id="BMUU01000013">
    <property type="protein sequence ID" value="GGY59355.1"/>
    <property type="molecule type" value="Genomic_DNA"/>
</dbReference>
<protein>
    <recommendedName>
        <fullName evidence="3">Cupin domain-containing protein</fullName>
    </recommendedName>
</protein>
<dbReference type="CDD" id="cd02208">
    <property type="entry name" value="cupin_RmlC-like"/>
    <property type="match status" value="1"/>
</dbReference>
<dbReference type="SUPFAM" id="SSF51182">
    <property type="entry name" value="RmlC-like cupins"/>
    <property type="match status" value="1"/>
</dbReference>
<reference evidence="2" key="1">
    <citation type="journal article" date="2019" name="Int. J. Syst. Evol. Microbiol.">
        <title>The Global Catalogue of Microorganisms (GCM) 10K type strain sequencing project: providing services to taxonomists for standard genome sequencing and annotation.</title>
        <authorList>
            <consortium name="The Broad Institute Genomics Platform"/>
            <consortium name="The Broad Institute Genome Sequencing Center for Infectious Disease"/>
            <person name="Wu L."/>
            <person name="Ma J."/>
        </authorList>
    </citation>
    <scope>NUCLEOTIDE SEQUENCE [LARGE SCALE GENOMIC DNA]</scope>
    <source>
        <strain evidence="2">JCM 4594</strain>
    </source>
</reference>
<proteinExistence type="predicted"/>
<keyword evidence="2" id="KW-1185">Reference proteome</keyword>
<evidence type="ECO:0000313" key="1">
    <source>
        <dbReference type="EMBL" id="GGY59355.1"/>
    </source>
</evidence>
<organism evidence="1 2">
    <name type="scientific">Streptomyces xanthochromogenes</name>
    <dbReference type="NCBI Taxonomy" id="67384"/>
    <lineage>
        <taxon>Bacteria</taxon>
        <taxon>Bacillati</taxon>
        <taxon>Actinomycetota</taxon>
        <taxon>Actinomycetes</taxon>
        <taxon>Kitasatosporales</taxon>
        <taxon>Streptomycetaceae</taxon>
        <taxon>Streptomyces</taxon>
    </lineage>
</organism>
<name>A0ABQ3ALD2_9ACTN</name>
<dbReference type="InterPro" id="IPR014710">
    <property type="entry name" value="RmlC-like_jellyroll"/>
</dbReference>
<sequence>MIVSRAQGDVTVRVGDRSAQWQSLIRRGMLHSECEGVEYWDLRPGTRLEVRADHGVEEAVLVISGQLALFENELSSVVADAGDLLLIPHGVDGELRTGDHPATAVMVRGLPAAVASRLPRRIPELPPTGR</sequence>
<dbReference type="InterPro" id="IPR011051">
    <property type="entry name" value="RmlC_Cupin_sf"/>
</dbReference>
<dbReference type="GeneID" id="96294175"/>
<comment type="caution">
    <text evidence="1">The sequence shown here is derived from an EMBL/GenBank/DDBJ whole genome shotgun (WGS) entry which is preliminary data.</text>
</comment>
<dbReference type="Proteomes" id="UP000600946">
    <property type="component" value="Unassembled WGS sequence"/>
</dbReference>
<evidence type="ECO:0000313" key="2">
    <source>
        <dbReference type="Proteomes" id="UP000600946"/>
    </source>
</evidence>
<evidence type="ECO:0008006" key="3">
    <source>
        <dbReference type="Google" id="ProtNLM"/>
    </source>
</evidence>
<dbReference type="RefSeq" id="WP_190028854.1">
    <property type="nucleotide sequence ID" value="NZ_BMUU01000013.1"/>
</dbReference>
<accession>A0ABQ3ALD2</accession>
<gene>
    <name evidence="1" type="ORF">GCM10010326_62770</name>
</gene>